<dbReference type="EMBL" id="CP013015">
    <property type="protein sequence ID" value="AMM41186.1"/>
    <property type="molecule type" value="Genomic_DNA"/>
</dbReference>
<accession>A0A7C1W1Z2</accession>
<dbReference type="Pfam" id="PF01084">
    <property type="entry name" value="Ribosomal_S18"/>
    <property type="match status" value="1"/>
</dbReference>
<dbReference type="GO" id="GO:0003735">
    <property type="term" value="F:structural constituent of ribosome"/>
    <property type="evidence" value="ECO:0007669"/>
    <property type="project" value="InterPro"/>
</dbReference>
<keyword evidence="2 4" id="KW-0689">Ribosomal protein</keyword>
<dbReference type="Proteomes" id="UP000886268">
    <property type="component" value="Unassembled WGS sequence"/>
</dbReference>
<dbReference type="GO" id="GO:0006412">
    <property type="term" value="P:translation"/>
    <property type="evidence" value="ECO:0007669"/>
    <property type="project" value="UniProtKB-UniRule"/>
</dbReference>
<dbReference type="PANTHER" id="PTHR13479:SF40">
    <property type="entry name" value="SMALL RIBOSOMAL SUBUNIT PROTEIN BS18M"/>
    <property type="match status" value="1"/>
</dbReference>
<dbReference type="KEGG" id="daw:HS1_001383"/>
<dbReference type="NCBIfam" id="TIGR00165">
    <property type="entry name" value="S18"/>
    <property type="match status" value="1"/>
</dbReference>
<evidence type="ECO:0000256" key="1">
    <source>
        <dbReference type="ARBA" id="ARBA00005589"/>
    </source>
</evidence>
<dbReference type="EMBL" id="DRKW01000081">
    <property type="protein sequence ID" value="HEB73876.1"/>
    <property type="molecule type" value="Genomic_DNA"/>
</dbReference>
<keyword evidence="9" id="KW-1185">Reference proteome</keyword>
<dbReference type="SUPFAM" id="SSF46911">
    <property type="entry name" value="Ribosomal protein S18"/>
    <property type="match status" value="1"/>
</dbReference>
<dbReference type="PRINTS" id="PR00974">
    <property type="entry name" value="RIBOSOMALS18"/>
</dbReference>
<dbReference type="PANTHER" id="PTHR13479">
    <property type="entry name" value="30S RIBOSOMAL PROTEIN S18"/>
    <property type="match status" value="1"/>
</dbReference>
<dbReference type="AlphaFoldDB" id="A0A7C1W1Z2"/>
<dbReference type="InterPro" id="IPR001648">
    <property type="entry name" value="Ribosomal_bS18"/>
</dbReference>
<evidence type="ECO:0000313" key="6">
    <source>
        <dbReference type="EMBL" id="AMM41186.1"/>
    </source>
</evidence>
<proteinExistence type="inferred from homology"/>
<organism evidence="8">
    <name type="scientific">Desulfofervidus auxilii</name>
    <dbReference type="NCBI Taxonomy" id="1621989"/>
    <lineage>
        <taxon>Bacteria</taxon>
        <taxon>Pseudomonadati</taxon>
        <taxon>Thermodesulfobacteriota</taxon>
        <taxon>Candidatus Desulfofervidia</taxon>
        <taxon>Candidatus Desulfofervidales</taxon>
        <taxon>Candidatus Desulfofervidaceae</taxon>
        <taxon>Candidatus Desulfofervidus</taxon>
    </lineage>
</organism>
<keyword evidence="4" id="KW-0694">RNA-binding</keyword>
<reference evidence="8" key="2">
    <citation type="journal article" date="2020" name="mSystems">
        <title>Genome- and Community-Level Interaction Insights into Carbon Utilization and Element Cycling Functions of Hydrothermarchaeota in Hydrothermal Sediment.</title>
        <authorList>
            <person name="Zhou Z."/>
            <person name="Liu Y."/>
            <person name="Xu W."/>
            <person name="Pan J."/>
            <person name="Luo Z.H."/>
            <person name="Li M."/>
        </authorList>
    </citation>
    <scope>NUCLEOTIDE SEQUENCE [LARGE SCALE GENOMIC DNA]</scope>
    <source>
        <strain evidence="8">HyVt-389</strain>
        <strain evidence="7">HyVt-45</strain>
    </source>
</reference>
<comment type="function">
    <text evidence="4">Binds as a heterodimer with protein bS6 to the central domain of the 16S rRNA, where it helps stabilize the platform of the 30S subunit.</text>
</comment>
<sequence>MVTPNHNHNKRRFYIRRKFCRFCADPKLEISYKNVDILSQFITDRGKIMPRRISGNCARHQRQITIAIKRARHLALLPYTTIKVRK</sequence>
<dbReference type="Proteomes" id="UP000070560">
    <property type="component" value="Chromosome"/>
</dbReference>
<dbReference type="Proteomes" id="UP000885738">
    <property type="component" value="Unassembled WGS sequence"/>
</dbReference>
<reference evidence="6 9" key="1">
    <citation type="submission" date="2015-10" db="EMBL/GenBank/DDBJ databases">
        <title>Candidatus Desulfofervidus auxilii, a hydrogenotrophic sulfate-reducing bacterium involved in the thermophilic anaerobic oxidation of methane.</title>
        <authorList>
            <person name="Krukenberg V."/>
            <person name="Richter M."/>
            <person name="Wegener G."/>
        </authorList>
    </citation>
    <scope>NUCLEOTIDE SEQUENCE [LARGE SCALE GENOMIC DNA]</scope>
    <source>
        <strain evidence="6 9">HS1</strain>
    </source>
</reference>
<evidence type="ECO:0000256" key="4">
    <source>
        <dbReference type="HAMAP-Rule" id="MF_00270"/>
    </source>
</evidence>
<dbReference type="GO" id="GO:0070181">
    <property type="term" value="F:small ribosomal subunit rRNA binding"/>
    <property type="evidence" value="ECO:0007669"/>
    <property type="project" value="TreeGrafter"/>
</dbReference>
<evidence type="ECO:0000256" key="5">
    <source>
        <dbReference type="RuleBase" id="RU003910"/>
    </source>
</evidence>
<keyword evidence="3 4" id="KW-0687">Ribonucleoprotein</keyword>
<evidence type="ECO:0000256" key="2">
    <source>
        <dbReference type="ARBA" id="ARBA00022980"/>
    </source>
</evidence>
<keyword evidence="4" id="KW-0699">rRNA-binding</keyword>
<comment type="subunit">
    <text evidence="4">Part of the 30S ribosomal subunit. Forms a tight heterodimer with protein bS6.</text>
</comment>
<dbReference type="Gene3D" id="4.10.640.10">
    <property type="entry name" value="Ribosomal protein S18"/>
    <property type="match status" value="1"/>
</dbReference>
<evidence type="ECO:0000313" key="8">
    <source>
        <dbReference type="EMBL" id="HEC68178.1"/>
    </source>
</evidence>
<dbReference type="GO" id="GO:0022627">
    <property type="term" value="C:cytosolic small ribosomal subunit"/>
    <property type="evidence" value="ECO:0007669"/>
    <property type="project" value="TreeGrafter"/>
</dbReference>
<dbReference type="RefSeq" id="WP_066062813.1">
    <property type="nucleotide sequence ID" value="NZ_CP013015.1"/>
</dbReference>
<dbReference type="EMBL" id="DRIH01000179">
    <property type="protein sequence ID" value="HEC68178.1"/>
    <property type="molecule type" value="Genomic_DNA"/>
</dbReference>
<dbReference type="HAMAP" id="MF_00270">
    <property type="entry name" value="Ribosomal_bS18"/>
    <property type="match status" value="1"/>
</dbReference>
<evidence type="ECO:0000256" key="3">
    <source>
        <dbReference type="ARBA" id="ARBA00023274"/>
    </source>
</evidence>
<gene>
    <name evidence="4 8" type="primary">rpsR</name>
    <name evidence="8" type="ORF">ENI35_05140</name>
    <name evidence="7" type="ORF">ENJ03_01465</name>
    <name evidence="6" type="ORF">HS1_001383</name>
</gene>
<evidence type="ECO:0000313" key="9">
    <source>
        <dbReference type="Proteomes" id="UP000070560"/>
    </source>
</evidence>
<evidence type="ECO:0000313" key="7">
    <source>
        <dbReference type="EMBL" id="HEB73876.1"/>
    </source>
</evidence>
<name>A0A7C1W1Z2_DESA2</name>
<comment type="similarity">
    <text evidence="1 4 5">Belongs to the bacterial ribosomal protein bS18 family.</text>
</comment>
<protein>
    <recommendedName>
        <fullName evidence="4">Small ribosomal subunit protein bS18</fullName>
    </recommendedName>
</protein>
<dbReference type="InterPro" id="IPR036870">
    <property type="entry name" value="Ribosomal_bS18_sf"/>
</dbReference>
<dbReference type="OrthoDB" id="9812008at2"/>